<dbReference type="OrthoDB" id="268975at2"/>
<feature type="chain" id="PRO_5032709436" evidence="2">
    <location>
        <begin position="20"/>
        <end position="194"/>
    </location>
</feature>
<feature type="domain" description="Outer membrane protein beta-barrel" evidence="3">
    <location>
        <begin position="38"/>
        <end position="194"/>
    </location>
</feature>
<accession>A0A844H4T8</accession>
<dbReference type="EMBL" id="WMIF01000022">
    <property type="protein sequence ID" value="MTH35812.1"/>
    <property type="molecule type" value="Genomic_DNA"/>
</dbReference>
<dbReference type="Proteomes" id="UP000442533">
    <property type="component" value="Unassembled WGS sequence"/>
</dbReference>
<proteinExistence type="predicted"/>
<reference evidence="4 5" key="1">
    <citation type="submission" date="2019-11" db="EMBL/GenBank/DDBJ databases">
        <authorList>
            <person name="Dong K."/>
        </authorList>
    </citation>
    <scope>NUCLEOTIDE SEQUENCE [LARGE SCALE GENOMIC DNA]</scope>
    <source>
        <strain evidence="4 5">JCM 17370</strain>
    </source>
</reference>
<dbReference type="Pfam" id="PF13505">
    <property type="entry name" value="OMP_b-brl"/>
    <property type="match status" value="1"/>
</dbReference>
<keyword evidence="5" id="KW-1185">Reference proteome</keyword>
<dbReference type="InterPro" id="IPR027385">
    <property type="entry name" value="Beta-barrel_OMP"/>
</dbReference>
<dbReference type="SUPFAM" id="SSF56925">
    <property type="entry name" value="OMPA-like"/>
    <property type="match status" value="1"/>
</dbReference>
<dbReference type="RefSeq" id="WP_155065353.1">
    <property type="nucleotide sequence ID" value="NZ_WMIF01000022.1"/>
</dbReference>
<evidence type="ECO:0000313" key="4">
    <source>
        <dbReference type="EMBL" id="MTH35812.1"/>
    </source>
</evidence>
<name>A0A844H4T8_9RHOB</name>
<evidence type="ECO:0000259" key="3">
    <source>
        <dbReference type="Pfam" id="PF13505"/>
    </source>
</evidence>
<feature type="signal peptide" evidence="2">
    <location>
        <begin position="1"/>
        <end position="19"/>
    </location>
</feature>
<protein>
    <submittedName>
        <fullName evidence="4">Porin</fullName>
    </submittedName>
</protein>
<sequence length="194" mass="20622">MKLAAYAAIAVTAASAAHAGGYVAPVVETPVIAQQPVAPVTDVDWSGFYAGGQWGKGNAKLKYQGDSADADFDAFGVHGGYQKDFGKYVLGGELSYDRVDPKDSDSKGDLVRLRARAGYDLGRVMPYVTLGAAHLKDDDLSETGLTYGIGADFKVTDRVTVGAEYSRTNFKDVANVDGADLDTNLVQLRAAYHF</sequence>
<evidence type="ECO:0000256" key="2">
    <source>
        <dbReference type="SAM" id="SignalP"/>
    </source>
</evidence>
<evidence type="ECO:0000313" key="5">
    <source>
        <dbReference type="Proteomes" id="UP000442533"/>
    </source>
</evidence>
<dbReference type="AlphaFoldDB" id="A0A844H4T8"/>
<dbReference type="Gene3D" id="2.40.160.20">
    <property type="match status" value="1"/>
</dbReference>
<comment type="caution">
    <text evidence="4">The sequence shown here is derived from an EMBL/GenBank/DDBJ whole genome shotgun (WGS) entry which is preliminary data.</text>
</comment>
<evidence type="ECO:0000256" key="1">
    <source>
        <dbReference type="ARBA" id="ARBA00022729"/>
    </source>
</evidence>
<dbReference type="InterPro" id="IPR011250">
    <property type="entry name" value="OMP/PagP_B-barrel"/>
</dbReference>
<organism evidence="4 5">
    <name type="scientific">Paracoccus limosus</name>
    <dbReference type="NCBI Taxonomy" id="913252"/>
    <lineage>
        <taxon>Bacteria</taxon>
        <taxon>Pseudomonadati</taxon>
        <taxon>Pseudomonadota</taxon>
        <taxon>Alphaproteobacteria</taxon>
        <taxon>Rhodobacterales</taxon>
        <taxon>Paracoccaceae</taxon>
        <taxon>Paracoccus</taxon>
    </lineage>
</organism>
<gene>
    <name evidence="4" type="ORF">GL279_14490</name>
</gene>
<keyword evidence="1 2" id="KW-0732">Signal</keyword>